<reference evidence="1 2" key="1">
    <citation type="submission" date="2019-03" db="EMBL/GenBank/DDBJ databases">
        <title>Genomic Encyclopedia of Type Strains, Phase IV (KMG-IV): sequencing the most valuable type-strain genomes for metagenomic binning, comparative biology and taxonomic classification.</title>
        <authorList>
            <person name="Goeker M."/>
        </authorList>
    </citation>
    <scope>NUCLEOTIDE SEQUENCE [LARGE SCALE GENOMIC DNA]</scope>
    <source>
        <strain evidence="1 2">DSM 100309</strain>
    </source>
</reference>
<organism evidence="1 2">
    <name type="scientific">Sulfurirhabdus autotrophica</name>
    <dbReference type="NCBI Taxonomy" id="1706046"/>
    <lineage>
        <taxon>Bacteria</taxon>
        <taxon>Pseudomonadati</taxon>
        <taxon>Pseudomonadota</taxon>
        <taxon>Betaproteobacteria</taxon>
        <taxon>Nitrosomonadales</taxon>
        <taxon>Sulfuricellaceae</taxon>
        <taxon>Sulfurirhabdus</taxon>
    </lineage>
</organism>
<dbReference type="AlphaFoldDB" id="A0A4R3XTU2"/>
<protein>
    <submittedName>
        <fullName evidence="1">Uncharacterized protein</fullName>
    </submittedName>
</protein>
<comment type="caution">
    <text evidence="1">The sequence shown here is derived from an EMBL/GenBank/DDBJ whole genome shotgun (WGS) entry which is preliminary data.</text>
</comment>
<accession>A0A4R3XTU2</accession>
<gene>
    <name evidence="1" type="ORF">EDC63_1223</name>
</gene>
<proteinExistence type="predicted"/>
<name>A0A4R3XTU2_9PROT</name>
<sequence length="153" mass="17483">MNMNTFTETLNGTLYGVMSWVQWETLQATMLKNRKDGWYVYYVGEKIPVHKQSNEGFAHILGEINQLLRRDHDESYLGIIYTDHFDAPTLIEIYDPNNLGAYCGSSGKVIPPGWIISKMPPEVVIAPQIIPQGRKRWWKNLLPHPGSTTHSPT</sequence>
<evidence type="ECO:0000313" key="2">
    <source>
        <dbReference type="Proteomes" id="UP000295367"/>
    </source>
</evidence>
<dbReference type="EMBL" id="SMCO01000022">
    <property type="protein sequence ID" value="TCV82312.1"/>
    <property type="molecule type" value="Genomic_DNA"/>
</dbReference>
<evidence type="ECO:0000313" key="1">
    <source>
        <dbReference type="EMBL" id="TCV82312.1"/>
    </source>
</evidence>
<dbReference type="Proteomes" id="UP000295367">
    <property type="component" value="Unassembled WGS sequence"/>
</dbReference>
<keyword evidence="2" id="KW-1185">Reference proteome</keyword>